<feature type="transmembrane region" description="Helical" evidence="11">
    <location>
        <begin position="170"/>
        <end position="198"/>
    </location>
</feature>
<evidence type="ECO:0000256" key="6">
    <source>
        <dbReference type="ARBA" id="ARBA00023040"/>
    </source>
</evidence>
<name>A0A8C2N334_CRIGR</name>
<evidence type="ECO:0000256" key="7">
    <source>
        <dbReference type="ARBA" id="ARBA00023136"/>
    </source>
</evidence>
<feature type="transmembrane region" description="Helical" evidence="11">
    <location>
        <begin position="51"/>
        <end position="72"/>
    </location>
</feature>
<feature type="transmembrane region" description="Helical" evidence="11">
    <location>
        <begin position="210"/>
        <end position="231"/>
    </location>
</feature>
<protein>
    <recommendedName>
        <fullName evidence="12">G-protein coupled receptors family 1 profile domain-containing protein</fullName>
    </recommendedName>
</protein>
<dbReference type="GO" id="GO:0005886">
    <property type="term" value="C:plasma membrane"/>
    <property type="evidence" value="ECO:0007669"/>
    <property type="project" value="TreeGrafter"/>
</dbReference>
<evidence type="ECO:0000256" key="2">
    <source>
        <dbReference type="ARBA" id="ARBA00022606"/>
    </source>
</evidence>
<dbReference type="GO" id="GO:0004984">
    <property type="term" value="F:olfactory receptor activity"/>
    <property type="evidence" value="ECO:0007669"/>
    <property type="project" value="InterPro"/>
</dbReference>
<evidence type="ECO:0000256" key="11">
    <source>
        <dbReference type="SAM" id="Phobius"/>
    </source>
</evidence>
<dbReference type="PANTHER" id="PTHR26450:SF121">
    <property type="entry name" value="OLFACTORY RECEPTOR 52A4"/>
    <property type="match status" value="1"/>
</dbReference>
<dbReference type="SUPFAM" id="SSF81321">
    <property type="entry name" value="Family A G protein-coupled receptor-like"/>
    <property type="match status" value="1"/>
</dbReference>
<keyword evidence="9 10" id="KW-0807">Transducer</keyword>
<evidence type="ECO:0000256" key="4">
    <source>
        <dbReference type="ARBA" id="ARBA00022725"/>
    </source>
</evidence>
<accession>A0A8C2N334</accession>
<proteinExistence type="inferred from homology"/>
<dbReference type="Gene3D" id="1.20.1070.10">
    <property type="entry name" value="Rhodopsin 7-helix transmembrane proteins"/>
    <property type="match status" value="1"/>
</dbReference>
<dbReference type="InterPro" id="IPR050402">
    <property type="entry name" value="OR51/52/56-like"/>
</dbReference>
<evidence type="ECO:0000256" key="8">
    <source>
        <dbReference type="ARBA" id="ARBA00023170"/>
    </source>
</evidence>
<reference evidence="13" key="1">
    <citation type="submission" date="2025-08" db="UniProtKB">
        <authorList>
            <consortium name="Ensembl"/>
        </authorList>
    </citation>
    <scope>IDENTIFICATION</scope>
</reference>
<dbReference type="PANTHER" id="PTHR26450">
    <property type="entry name" value="OLFACTORY RECEPTOR 56B1-RELATED"/>
    <property type="match status" value="1"/>
</dbReference>
<dbReference type="PROSITE" id="PS50262">
    <property type="entry name" value="G_PROTEIN_RECEP_F1_2"/>
    <property type="match status" value="1"/>
</dbReference>
<dbReference type="InterPro" id="IPR000276">
    <property type="entry name" value="GPCR_Rhodpsn"/>
</dbReference>
<keyword evidence="5 11" id="KW-1133">Transmembrane helix</keyword>
<dbReference type="AlphaFoldDB" id="A0A8C2N334"/>
<evidence type="ECO:0000256" key="10">
    <source>
        <dbReference type="RuleBase" id="RU000688"/>
    </source>
</evidence>
<dbReference type="Ensembl" id="ENSCGRT00001031850.1">
    <property type="protein sequence ID" value="ENSCGRP00001027602.1"/>
    <property type="gene ID" value="ENSCGRG00001024562.1"/>
</dbReference>
<dbReference type="Proteomes" id="UP000694386">
    <property type="component" value="Unplaced"/>
</dbReference>
<keyword evidence="2" id="KW-0716">Sensory transduction</keyword>
<feature type="transmembrane region" description="Helical" evidence="11">
    <location>
        <begin position="20"/>
        <end position="44"/>
    </location>
</feature>
<keyword evidence="6 10" id="KW-0297">G-protein coupled receptor</keyword>
<feature type="domain" description="G-protein coupled receptors family 1 profile" evidence="12">
    <location>
        <begin position="34"/>
        <end position="118"/>
    </location>
</feature>
<dbReference type="InterPro" id="IPR000725">
    <property type="entry name" value="Olfact_rcpt"/>
</dbReference>
<dbReference type="PROSITE" id="PS00237">
    <property type="entry name" value="G_PROTEIN_RECEP_F1_1"/>
    <property type="match status" value="1"/>
</dbReference>
<dbReference type="InterPro" id="IPR017452">
    <property type="entry name" value="GPCR_Rhodpsn_7TM"/>
</dbReference>
<evidence type="ECO:0000259" key="12">
    <source>
        <dbReference type="PROSITE" id="PS50262"/>
    </source>
</evidence>
<evidence type="ECO:0000313" key="13">
    <source>
        <dbReference type="Ensembl" id="ENSCGRP00001027602.1"/>
    </source>
</evidence>
<organism evidence="13 14">
    <name type="scientific">Cricetulus griseus</name>
    <name type="common">Chinese hamster</name>
    <name type="synonym">Cricetulus barabensis griseus</name>
    <dbReference type="NCBI Taxonomy" id="10029"/>
    <lineage>
        <taxon>Eukaryota</taxon>
        <taxon>Metazoa</taxon>
        <taxon>Chordata</taxon>
        <taxon>Craniata</taxon>
        <taxon>Vertebrata</taxon>
        <taxon>Euteleostomi</taxon>
        <taxon>Mammalia</taxon>
        <taxon>Eutheria</taxon>
        <taxon>Euarchontoglires</taxon>
        <taxon>Glires</taxon>
        <taxon>Rodentia</taxon>
        <taxon>Myomorpha</taxon>
        <taxon>Muroidea</taxon>
        <taxon>Cricetidae</taxon>
        <taxon>Cricetinae</taxon>
        <taxon>Cricetulus</taxon>
    </lineage>
</organism>
<sequence>MPSVLTLIGIPGLESLQFRIGIRFFVMYIIALFGNFLLLVVITVEQSLHEAMYLFLAMLGATDIALSTRIFWFHLSNIHFDACLLQMWLIHTFQCIESGILFAMAMDRYMRLLKQIPVGVTLRGSLFVAPCLILIKCRLKFYWTTVVSHSYCEHMAIVNMAAEDVRVNKIYSLFVAFNVLGLDIVFTTLFYIRIFIIVFKLPQKEARLKAFNTCLHLCVLGVLSPGLLFGIHIPSKLYLLVSPLLSPIVYGMKTK</sequence>
<dbReference type="GO" id="GO:0004930">
    <property type="term" value="F:G protein-coupled receptor activity"/>
    <property type="evidence" value="ECO:0007669"/>
    <property type="project" value="UniProtKB-KW"/>
</dbReference>
<evidence type="ECO:0000256" key="3">
    <source>
        <dbReference type="ARBA" id="ARBA00022692"/>
    </source>
</evidence>
<evidence type="ECO:0000256" key="9">
    <source>
        <dbReference type="ARBA" id="ARBA00023224"/>
    </source>
</evidence>
<dbReference type="PRINTS" id="PR00237">
    <property type="entry name" value="GPCRRHODOPSN"/>
</dbReference>
<evidence type="ECO:0000313" key="14">
    <source>
        <dbReference type="Proteomes" id="UP000694386"/>
    </source>
</evidence>
<feature type="transmembrane region" description="Helical" evidence="11">
    <location>
        <begin position="84"/>
        <end position="104"/>
    </location>
</feature>
<keyword evidence="3 10" id="KW-0812">Transmembrane</keyword>
<reference evidence="13" key="2">
    <citation type="submission" date="2025-09" db="UniProtKB">
        <authorList>
            <consortium name="Ensembl"/>
        </authorList>
    </citation>
    <scope>IDENTIFICATION</scope>
</reference>
<keyword evidence="7 11" id="KW-0472">Membrane</keyword>
<evidence type="ECO:0000256" key="1">
    <source>
        <dbReference type="ARBA" id="ARBA00004141"/>
    </source>
</evidence>
<keyword evidence="4" id="KW-0552">Olfaction</keyword>
<evidence type="ECO:0000256" key="5">
    <source>
        <dbReference type="ARBA" id="ARBA00022989"/>
    </source>
</evidence>
<comment type="similarity">
    <text evidence="10">Belongs to the G-protein coupled receptor 1 family.</text>
</comment>
<keyword evidence="8 10" id="KW-0675">Receptor</keyword>
<dbReference type="Pfam" id="PF13853">
    <property type="entry name" value="7tm_4"/>
    <property type="match status" value="1"/>
</dbReference>
<comment type="subcellular location">
    <subcellularLocation>
        <location evidence="1">Membrane</location>
        <topology evidence="1">Multi-pass membrane protein</topology>
    </subcellularLocation>
</comment>